<evidence type="ECO:0000313" key="2">
    <source>
        <dbReference type="Proteomes" id="UP001193748"/>
    </source>
</evidence>
<dbReference type="EMBL" id="JABSWW010000001">
    <property type="protein sequence ID" value="NRT86845.1"/>
    <property type="molecule type" value="Genomic_DNA"/>
</dbReference>
<sequence>MYRNGPRTINYIKMYLDEIFGEFKRYKNISDDKE</sequence>
<name>A0AAX0AUX1_CLOBE</name>
<accession>A0AAX0AUX1</accession>
<reference evidence="1" key="2">
    <citation type="journal article" date="2022" name="Nat. Biotechnol.">
        <title>Carbon-negative production of acetone and isopropanol by gas fermentation at industrial pilot scale.</title>
        <authorList>
            <person name="Liew F.E."/>
            <person name="Nogle R."/>
            <person name="Abdalla T."/>
            <person name="Rasor B.J."/>
            <person name="Canter C."/>
            <person name="Jensen R.O."/>
            <person name="Wang L."/>
            <person name="Strutz J."/>
            <person name="Chirania P."/>
            <person name="De Tissera S."/>
            <person name="Mueller A.P."/>
            <person name="Ruan Z."/>
            <person name="Gao A."/>
            <person name="Tran L."/>
            <person name="Engle N.L."/>
            <person name="Bromley J.C."/>
            <person name="Daniell J."/>
            <person name="Conrado R."/>
            <person name="Tschaplinski T.J."/>
            <person name="Giannone R.J."/>
            <person name="Hettich R.L."/>
            <person name="Karim A.S."/>
            <person name="Simpson S.D."/>
            <person name="Brown S.D."/>
            <person name="Leang C."/>
            <person name="Jewett M.C."/>
            <person name="Kopke M."/>
        </authorList>
    </citation>
    <scope>NUCLEOTIDE SEQUENCE</scope>
    <source>
        <strain evidence="1">DJ080</strain>
    </source>
</reference>
<organism evidence="1 2">
    <name type="scientific">Clostridium beijerinckii</name>
    <name type="common">Clostridium MP</name>
    <dbReference type="NCBI Taxonomy" id="1520"/>
    <lineage>
        <taxon>Bacteria</taxon>
        <taxon>Bacillati</taxon>
        <taxon>Bacillota</taxon>
        <taxon>Clostridia</taxon>
        <taxon>Eubacteriales</taxon>
        <taxon>Clostridiaceae</taxon>
        <taxon>Clostridium</taxon>
    </lineage>
</organism>
<gene>
    <name evidence="1" type="ORF">B0H41_000524</name>
</gene>
<comment type="caution">
    <text evidence="1">The sequence shown here is derived from an EMBL/GenBank/DDBJ whole genome shotgun (WGS) entry which is preliminary data.</text>
</comment>
<evidence type="ECO:0000313" key="1">
    <source>
        <dbReference type="EMBL" id="NRT86845.1"/>
    </source>
</evidence>
<proteinExistence type="predicted"/>
<dbReference type="AlphaFoldDB" id="A0AAX0AUX1"/>
<reference evidence="1" key="1">
    <citation type="submission" date="2020-05" db="EMBL/GenBank/DDBJ databases">
        <authorList>
            <person name="Brown S."/>
            <person name="Huntemann M."/>
            <person name="Clum A."/>
            <person name="Spunde A."/>
            <person name="Palaniappan K."/>
            <person name="Ritter S."/>
            <person name="Mikhailova N."/>
            <person name="Chen I.-M."/>
            <person name="Stamatis D."/>
            <person name="Reddy T."/>
            <person name="O'Malley R."/>
            <person name="Daum C."/>
            <person name="Shapiro N."/>
            <person name="Ivanova N."/>
            <person name="Kyrpides N."/>
            <person name="Woyke T."/>
        </authorList>
    </citation>
    <scope>NUCLEOTIDE SEQUENCE</scope>
    <source>
        <strain evidence="1">DJ080</strain>
    </source>
</reference>
<dbReference type="Proteomes" id="UP001193748">
    <property type="component" value="Unassembled WGS sequence"/>
</dbReference>
<protein>
    <submittedName>
        <fullName evidence="1">Uncharacterized protein</fullName>
    </submittedName>
</protein>